<gene>
    <name evidence="1" type="ORF">GXX48_16605</name>
</gene>
<reference evidence="1 2" key="1">
    <citation type="journal article" date="2020" name="Biotechnol. Biofuels">
        <title>New insights from the biogas microbiome by comprehensive genome-resolved metagenomics of nearly 1600 species originating from multiple anaerobic digesters.</title>
        <authorList>
            <person name="Campanaro S."/>
            <person name="Treu L."/>
            <person name="Rodriguez-R L.M."/>
            <person name="Kovalovszki A."/>
            <person name="Ziels R.M."/>
            <person name="Maus I."/>
            <person name="Zhu X."/>
            <person name="Kougias P.G."/>
            <person name="Basile A."/>
            <person name="Luo G."/>
            <person name="Schluter A."/>
            <person name="Konstantinidis K.T."/>
            <person name="Angelidaki I."/>
        </authorList>
    </citation>
    <scope>NUCLEOTIDE SEQUENCE [LARGE SCALE GENOMIC DNA]</scope>
    <source>
        <strain evidence="1">AS04akNAM_66</strain>
    </source>
</reference>
<dbReference type="AlphaFoldDB" id="A0A7V6PE15"/>
<accession>A0A7V6PE15</accession>
<proteinExistence type="predicted"/>
<sequence>MNEAHIAQQRRELLSKAIDHLTHGDRSAFGRRLGFKDGAFIRQMLNGSRAVSEKTIRHIESIPGMRGWFTQAEGNEPPALTPVHVADTSPDDIAARYHASSVPVQRIVELVLRQPSEPVPEWATPALLSVVTAGLVLAQELDTKQQ</sequence>
<organism evidence="1 2">
    <name type="scientific">Brucella intermedia</name>
    <dbReference type="NCBI Taxonomy" id="94625"/>
    <lineage>
        <taxon>Bacteria</taxon>
        <taxon>Pseudomonadati</taxon>
        <taxon>Pseudomonadota</taxon>
        <taxon>Alphaproteobacteria</taxon>
        <taxon>Hyphomicrobiales</taxon>
        <taxon>Brucellaceae</taxon>
        <taxon>Brucella/Ochrobactrum group</taxon>
        <taxon>Brucella</taxon>
    </lineage>
</organism>
<evidence type="ECO:0000313" key="2">
    <source>
        <dbReference type="Proteomes" id="UP000551563"/>
    </source>
</evidence>
<dbReference type="EMBL" id="DUMN01000467">
    <property type="protein sequence ID" value="HHV69249.1"/>
    <property type="molecule type" value="Genomic_DNA"/>
</dbReference>
<name>A0A7V6PE15_9HYPH</name>
<evidence type="ECO:0000313" key="1">
    <source>
        <dbReference type="EMBL" id="HHV69249.1"/>
    </source>
</evidence>
<comment type="caution">
    <text evidence="1">The sequence shown here is derived from an EMBL/GenBank/DDBJ whole genome shotgun (WGS) entry which is preliminary data.</text>
</comment>
<dbReference type="Proteomes" id="UP000551563">
    <property type="component" value="Unassembled WGS sequence"/>
</dbReference>
<protein>
    <submittedName>
        <fullName evidence="1">Uncharacterized protein</fullName>
    </submittedName>
</protein>